<dbReference type="CDD" id="cd04301">
    <property type="entry name" value="NAT_SF"/>
    <property type="match status" value="1"/>
</dbReference>
<dbReference type="GO" id="GO:0016747">
    <property type="term" value="F:acyltransferase activity, transferring groups other than amino-acyl groups"/>
    <property type="evidence" value="ECO:0007669"/>
    <property type="project" value="InterPro"/>
</dbReference>
<comment type="caution">
    <text evidence="2">The sequence shown here is derived from an EMBL/GenBank/DDBJ whole genome shotgun (WGS) entry which is preliminary data.</text>
</comment>
<evidence type="ECO:0000313" key="2">
    <source>
        <dbReference type="EMBL" id="EAR49770.1"/>
    </source>
</evidence>
<dbReference type="RefSeq" id="WP_007254470.1">
    <property type="nucleotide sequence ID" value="NZ_CH724107.1"/>
</dbReference>
<name>Q2CAR8_OCEGH</name>
<sequence length="150" mass="16028">MQDDLPDGVTLRRLGPDDVETLLAVRPGLFDAPVDPRQARAFLDSPLCEIVVAEAGGDILSFASGTVLLHPDKPPALFVNEVGTRDGWTRRGLARAVTWALIERGREIGCEGAWLGTEPDNAAALALYRSLGGEERGIVGFAWDGAFDDG</sequence>
<accession>Q2CAR8</accession>
<dbReference type="HOGENOM" id="CLU_145408_0_0_5"/>
<keyword evidence="3" id="KW-1185">Reference proteome</keyword>
<organism evidence="2 3">
    <name type="scientific">Oceanicola granulosus (strain ATCC BAA-861 / DSM 15982 / KCTC 12143 / HTCC2516)</name>
    <dbReference type="NCBI Taxonomy" id="314256"/>
    <lineage>
        <taxon>Bacteria</taxon>
        <taxon>Pseudomonadati</taxon>
        <taxon>Pseudomonadota</taxon>
        <taxon>Alphaproteobacteria</taxon>
        <taxon>Rhodobacterales</taxon>
        <taxon>Roseobacteraceae</taxon>
        <taxon>Oceanicola</taxon>
    </lineage>
</organism>
<dbReference type="Proteomes" id="UP000003635">
    <property type="component" value="Unassembled WGS sequence"/>
</dbReference>
<gene>
    <name evidence="2" type="ORF">OG2516_04713</name>
</gene>
<dbReference type="Gene3D" id="3.40.630.30">
    <property type="match status" value="1"/>
</dbReference>
<evidence type="ECO:0000259" key="1">
    <source>
        <dbReference type="PROSITE" id="PS51186"/>
    </source>
</evidence>
<dbReference type="SUPFAM" id="SSF55729">
    <property type="entry name" value="Acyl-CoA N-acyltransferases (Nat)"/>
    <property type="match status" value="1"/>
</dbReference>
<proteinExistence type="predicted"/>
<dbReference type="eggNOG" id="COG0456">
    <property type="taxonomic scope" value="Bacteria"/>
</dbReference>
<reference evidence="2 3" key="1">
    <citation type="journal article" date="2010" name="J. Bacteriol.">
        <title>Genome sequences of Oceanicola granulosus HTCC2516(T) and Oceanicola batsensis HTCC2597(TDelta).</title>
        <authorList>
            <person name="Thrash J.C."/>
            <person name="Cho J.C."/>
            <person name="Vergin K.L."/>
            <person name="Giovannoni S.J."/>
        </authorList>
    </citation>
    <scope>NUCLEOTIDE SEQUENCE [LARGE SCALE GENOMIC DNA]</scope>
    <source>
        <strain evidence="3">ATCC BAA-861 / DSM 15982 / KCTC 12143 / HTCC2516</strain>
    </source>
</reference>
<protein>
    <recommendedName>
        <fullName evidence="1">N-acetyltransferase domain-containing protein</fullName>
    </recommendedName>
</protein>
<dbReference type="AlphaFoldDB" id="Q2CAR8"/>
<evidence type="ECO:0000313" key="3">
    <source>
        <dbReference type="Proteomes" id="UP000003635"/>
    </source>
</evidence>
<dbReference type="InterPro" id="IPR000182">
    <property type="entry name" value="GNAT_dom"/>
</dbReference>
<feature type="domain" description="N-acetyltransferase" evidence="1">
    <location>
        <begin position="9"/>
        <end position="150"/>
    </location>
</feature>
<dbReference type="STRING" id="314256.OG2516_04713"/>
<dbReference type="EMBL" id="AAOT01000048">
    <property type="protein sequence ID" value="EAR49770.1"/>
    <property type="molecule type" value="Genomic_DNA"/>
</dbReference>
<dbReference type="Pfam" id="PF00583">
    <property type="entry name" value="Acetyltransf_1"/>
    <property type="match status" value="1"/>
</dbReference>
<dbReference type="InterPro" id="IPR016181">
    <property type="entry name" value="Acyl_CoA_acyltransferase"/>
</dbReference>
<dbReference type="PROSITE" id="PS51186">
    <property type="entry name" value="GNAT"/>
    <property type="match status" value="1"/>
</dbReference>